<keyword evidence="1" id="KW-1133">Transmembrane helix</keyword>
<feature type="transmembrane region" description="Helical" evidence="1">
    <location>
        <begin position="7"/>
        <end position="30"/>
    </location>
</feature>
<dbReference type="OrthoDB" id="1352273at2"/>
<comment type="caution">
    <text evidence="2">The sequence shown here is derived from an EMBL/GenBank/DDBJ whole genome shotgun (WGS) entry which is preliminary data.</text>
</comment>
<sequence>MKNIRFLNWALIVFMGIYILGIFLSFYLIWDSAIIRNSYKMYGYIGYVNILMGFLFLYGLYQIQRSIAASIESNFFSFKSAIYLKRGGYVLLAYTIIATIKTILLMDVMKTEILISNSSEHGVLFIVSIGLLAVADIIKNGTRIKQENDLTI</sequence>
<evidence type="ECO:0000313" key="3">
    <source>
        <dbReference type="Proteomes" id="UP000320643"/>
    </source>
</evidence>
<feature type="transmembrane region" description="Helical" evidence="1">
    <location>
        <begin position="42"/>
        <end position="61"/>
    </location>
</feature>
<keyword evidence="1" id="KW-0472">Membrane</keyword>
<dbReference type="AlphaFoldDB" id="A0A552UXD3"/>
<evidence type="ECO:0000256" key="1">
    <source>
        <dbReference type="SAM" id="Phobius"/>
    </source>
</evidence>
<accession>A0A552UXD3</accession>
<reference evidence="2 3" key="1">
    <citation type="submission" date="2019-07" db="EMBL/GenBank/DDBJ databases">
        <title>Flavobacterium sp. nov., isolated from glacier ice.</title>
        <authorList>
            <person name="Liu Q."/>
            <person name="Xin Y.-H."/>
        </authorList>
    </citation>
    <scope>NUCLEOTIDE SEQUENCE [LARGE SCALE GENOMIC DNA]</scope>
    <source>
        <strain evidence="2 3">ZT4R6</strain>
    </source>
</reference>
<evidence type="ECO:0000313" key="2">
    <source>
        <dbReference type="EMBL" id="TRW22862.1"/>
    </source>
</evidence>
<proteinExistence type="predicted"/>
<feature type="transmembrane region" description="Helical" evidence="1">
    <location>
        <begin position="89"/>
        <end position="109"/>
    </location>
</feature>
<dbReference type="RefSeq" id="WP_143374526.1">
    <property type="nucleotide sequence ID" value="NZ_VJVZ01000011.1"/>
</dbReference>
<gene>
    <name evidence="2" type="ORF">FMM05_16545</name>
</gene>
<dbReference type="EMBL" id="VJVZ01000011">
    <property type="protein sequence ID" value="TRW22862.1"/>
    <property type="molecule type" value="Genomic_DNA"/>
</dbReference>
<dbReference type="Pfam" id="PF11188">
    <property type="entry name" value="DUF2975"/>
    <property type="match status" value="1"/>
</dbReference>
<name>A0A552UXD3_9FLAO</name>
<dbReference type="Proteomes" id="UP000320643">
    <property type="component" value="Unassembled WGS sequence"/>
</dbReference>
<dbReference type="InterPro" id="IPR021354">
    <property type="entry name" value="DUF2975"/>
</dbReference>
<keyword evidence="3" id="KW-1185">Reference proteome</keyword>
<feature type="transmembrane region" description="Helical" evidence="1">
    <location>
        <begin position="121"/>
        <end position="138"/>
    </location>
</feature>
<keyword evidence="1" id="KW-0812">Transmembrane</keyword>
<protein>
    <submittedName>
        <fullName evidence="2">DUF2975 domain-containing protein</fullName>
    </submittedName>
</protein>
<organism evidence="2 3">
    <name type="scientific">Flavobacterium zepuense</name>
    <dbReference type="NCBI Taxonomy" id="2593302"/>
    <lineage>
        <taxon>Bacteria</taxon>
        <taxon>Pseudomonadati</taxon>
        <taxon>Bacteroidota</taxon>
        <taxon>Flavobacteriia</taxon>
        <taxon>Flavobacteriales</taxon>
        <taxon>Flavobacteriaceae</taxon>
        <taxon>Flavobacterium</taxon>
    </lineage>
</organism>